<dbReference type="GO" id="GO:0016887">
    <property type="term" value="F:ATP hydrolysis activity"/>
    <property type="evidence" value="ECO:0007669"/>
    <property type="project" value="InterPro"/>
</dbReference>
<evidence type="ECO:0000259" key="12">
    <source>
        <dbReference type="PROSITE" id="PS50929"/>
    </source>
</evidence>
<dbReference type="PROSITE" id="PS50893">
    <property type="entry name" value="ABC_TRANSPORTER_2"/>
    <property type="match status" value="1"/>
</dbReference>
<dbReference type="SUPFAM" id="SSF90123">
    <property type="entry name" value="ABC transporter transmembrane region"/>
    <property type="match status" value="1"/>
</dbReference>
<keyword evidence="3" id="KW-0813">Transport</keyword>
<sequence length="727" mass="81167">TRVLVTHGISHLHKCDEIFVVNDGEIVDHGPYHELITKSKILQELVYSTIKSEDQHGPNDAEPKTPPASAEVGGILHFSDNDKTQPKVELIDEEKKLIQKEQVETGSVKFSVYVTYIRALGTVMVILIFIFFCLTAVAHLCTNIWLSKWTDDSKNEVNNNTSKRIRGLGIYCGLGITQGILTFFVQLVLQLAAYQGSKKLHSSILHGVLRAPMNFFDTTPIGRIVNRFSKDIDAIDIALPLSFSLALTIGVSFITTIVILIYGSYFAIVALIPLGIAFAFTQVIPTHLFIQNRHDSILFSKPIFIASFFLAYLQRVYISTSRQLRRLDSATRSPVYSNFGETIQGLSSIRAYNAQQRFIDLSDNLLDTNQACYLASCVANRWLAVRLDLIANLLTLSTVIFAILMRERLTPGVVGLSITSAMLVTQALNWLVRMTSDIETNIVSVERIDEYCQLQSEAAWEIPESKPPLHWPTSGQIQFQQLSTRYREGLDLVLKELTFDVRPGEKIGIIGRTGSGKSSLCITLFRIIEPVTGQIIIDNVDITKIGLHDVRSKITIIPQDAVIFAGTIRFNLDPFGTYSDEEIWNVLELTHLKHHTAALKDGLSYQLTEGGENLSAGEKQLLCIARALLRKSKIFVLDEATAAVDMETDRLIQETIRTAFKNCTVLTIAHRLHTILDSTRILVLSNGCLQEYDKPDKLASNPKSQFSKLLKDAGIRPSEIQNLSTFA</sequence>
<dbReference type="AlphaFoldDB" id="A0A814KHC0"/>
<comment type="similarity">
    <text evidence="2">Belongs to the ABC transporter superfamily. ABCC family. Conjugate transporter (TC 3.A.1.208) subfamily.</text>
</comment>
<comment type="subcellular location">
    <subcellularLocation>
        <location evidence="1">Vacuole membrane</location>
        <topology evidence="1">Multi-pass membrane protein</topology>
    </subcellularLocation>
</comment>
<evidence type="ECO:0000256" key="7">
    <source>
        <dbReference type="ARBA" id="ARBA00022840"/>
    </source>
</evidence>
<dbReference type="InterPro" id="IPR011527">
    <property type="entry name" value="ABC1_TM_dom"/>
</dbReference>
<dbReference type="GO" id="GO:0005774">
    <property type="term" value="C:vacuolar membrane"/>
    <property type="evidence" value="ECO:0007669"/>
    <property type="project" value="UniProtKB-SubCell"/>
</dbReference>
<keyword evidence="6" id="KW-0547">Nucleotide-binding</keyword>
<feature type="non-terminal residue" evidence="14">
    <location>
        <position position="727"/>
    </location>
</feature>
<dbReference type="GO" id="GO:0140359">
    <property type="term" value="F:ABC-type transporter activity"/>
    <property type="evidence" value="ECO:0007669"/>
    <property type="project" value="InterPro"/>
</dbReference>
<accession>A0A814KHC0</accession>
<feature type="transmembrane region" description="Helical" evidence="10">
    <location>
        <begin position="165"/>
        <end position="189"/>
    </location>
</feature>
<dbReference type="Proteomes" id="UP000681722">
    <property type="component" value="Unassembled WGS sequence"/>
</dbReference>
<dbReference type="EMBL" id="CAJOBA010002161">
    <property type="protein sequence ID" value="CAF3632799.1"/>
    <property type="molecule type" value="Genomic_DNA"/>
</dbReference>
<keyword evidence="4 10" id="KW-0812">Transmembrane</keyword>
<dbReference type="SUPFAM" id="SSF52540">
    <property type="entry name" value="P-loop containing nucleoside triphosphate hydrolases"/>
    <property type="match status" value="2"/>
</dbReference>
<evidence type="ECO:0000313" key="16">
    <source>
        <dbReference type="EMBL" id="CAF3821892.1"/>
    </source>
</evidence>
<dbReference type="PROSITE" id="PS50929">
    <property type="entry name" value="ABC_TM1F"/>
    <property type="match status" value="1"/>
</dbReference>
<evidence type="ECO:0000256" key="4">
    <source>
        <dbReference type="ARBA" id="ARBA00022692"/>
    </source>
</evidence>
<feature type="transmembrane region" description="Helical" evidence="10">
    <location>
        <begin position="268"/>
        <end position="290"/>
    </location>
</feature>
<dbReference type="InterPro" id="IPR003439">
    <property type="entry name" value="ABC_transporter-like_ATP-bd"/>
</dbReference>
<dbReference type="EMBL" id="CAJNOQ010004281">
    <property type="protein sequence ID" value="CAF1052476.1"/>
    <property type="molecule type" value="Genomic_DNA"/>
</dbReference>
<evidence type="ECO:0000256" key="1">
    <source>
        <dbReference type="ARBA" id="ARBA00004128"/>
    </source>
</evidence>
<dbReference type="Pfam" id="PF00664">
    <property type="entry name" value="ABC_membrane"/>
    <property type="match status" value="2"/>
</dbReference>
<evidence type="ECO:0000313" key="17">
    <source>
        <dbReference type="Proteomes" id="UP000663829"/>
    </source>
</evidence>
<evidence type="ECO:0000259" key="11">
    <source>
        <dbReference type="PROSITE" id="PS50893"/>
    </source>
</evidence>
<organism evidence="14 17">
    <name type="scientific">Didymodactylos carnosus</name>
    <dbReference type="NCBI Taxonomy" id="1234261"/>
    <lineage>
        <taxon>Eukaryota</taxon>
        <taxon>Metazoa</taxon>
        <taxon>Spiralia</taxon>
        <taxon>Gnathifera</taxon>
        <taxon>Rotifera</taxon>
        <taxon>Eurotatoria</taxon>
        <taxon>Bdelloidea</taxon>
        <taxon>Philodinida</taxon>
        <taxon>Philodinidae</taxon>
        <taxon>Didymodactylos</taxon>
    </lineage>
</organism>
<evidence type="ECO:0000256" key="8">
    <source>
        <dbReference type="ARBA" id="ARBA00022989"/>
    </source>
</evidence>
<feature type="transmembrane region" description="Helical" evidence="10">
    <location>
        <begin position="237"/>
        <end position="262"/>
    </location>
</feature>
<dbReference type="EMBL" id="CAJNOK010002161">
    <property type="protein sequence ID" value="CAF0847568.1"/>
    <property type="molecule type" value="Genomic_DNA"/>
</dbReference>
<dbReference type="InterPro" id="IPR003593">
    <property type="entry name" value="AAA+_ATPase"/>
</dbReference>
<dbReference type="FunFam" id="3.40.50.300:FF:000074">
    <property type="entry name" value="Multidrug resistance-associated protein 5 isoform 1"/>
    <property type="match status" value="1"/>
</dbReference>
<dbReference type="CDD" id="cd18603">
    <property type="entry name" value="ABC_6TM_MRP1_2_3_6_D2_like"/>
    <property type="match status" value="1"/>
</dbReference>
<feature type="transmembrane region" description="Helical" evidence="10">
    <location>
        <begin position="302"/>
        <end position="318"/>
    </location>
</feature>
<evidence type="ECO:0008006" key="18">
    <source>
        <dbReference type="Google" id="ProtNLM"/>
    </source>
</evidence>
<dbReference type="EMBL" id="CAJOBC010004281">
    <property type="protein sequence ID" value="CAF3821892.1"/>
    <property type="molecule type" value="Genomic_DNA"/>
</dbReference>
<dbReference type="InterPro" id="IPR050173">
    <property type="entry name" value="ABC_transporter_C-like"/>
</dbReference>
<keyword evidence="7" id="KW-0067">ATP-binding</keyword>
<reference evidence="14" key="1">
    <citation type="submission" date="2021-02" db="EMBL/GenBank/DDBJ databases">
        <authorList>
            <person name="Nowell W R."/>
        </authorList>
    </citation>
    <scope>NUCLEOTIDE SEQUENCE</scope>
</reference>
<keyword evidence="17" id="KW-1185">Reference proteome</keyword>
<keyword evidence="5" id="KW-0677">Repeat</keyword>
<evidence type="ECO:0000256" key="5">
    <source>
        <dbReference type="ARBA" id="ARBA00022737"/>
    </source>
</evidence>
<evidence type="ECO:0000256" key="3">
    <source>
        <dbReference type="ARBA" id="ARBA00022448"/>
    </source>
</evidence>
<comment type="caution">
    <text evidence="14">The sequence shown here is derived from an EMBL/GenBank/DDBJ whole genome shotgun (WGS) entry which is preliminary data.</text>
</comment>
<dbReference type="Gene3D" id="3.40.50.300">
    <property type="entry name" value="P-loop containing nucleotide triphosphate hydrolases"/>
    <property type="match status" value="2"/>
</dbReference>
<dbReference type="PROSITE" id="PS00211">
    <property type="entry name" value="ABC_TRANSPORTER_1"/>
    <property type="match status" value="1"/>
</dbReference>
<feature type="domain" description="ABC transporter" evidence="11">
    <location>
        <begin position="477"/>
        <end position="711"/>
    </location>
</feature>
<evidence type="ECO:0000256" key="9">
    <source>
        <dbReference type="ARBA" id="ARBA00023136"/>
    </source>
</evidence>
<dbReference type="InterPro" id="IPR036640">
    <property type="entry name" value="ABC1_TM_sf"/>
</dbReference>
<dbReference type="Proteomes" id="UP000677228">
    <property type="component" value="Unassembled WGS sequence"/>
</dbReference>
<dbReference type="PANTHER" id="PTHR24223">
    <property type="entry name" value="ATP-BINDING CASSETTE SUB-FAMILY C"/>
    <property type="match status" value="1"/>
</dbReference>
<evidence type="ECO:0000313" key="14">
    <source>
        <dbReference type="EMBL" id="CAF1052476.1"/>
    </source>
</evidence>
<feature type="transmembrane region" description="Helical" evidence="10">
    <location>
        <begin position="119"/>
        <end position="145"/>
    </location>
</feature>
<proteinExistence type="inferred from homology"/>
<dbReference type="InterPro" id="IPR027417">
    <property type="entry name" value="P-loop_NTPase"/>
</dbReference>
<dbReference type="Pfam" id="PF00005">
    <property type="entry name" value="ABC_tran"/>
    <property type="match status" value="1"/>
</dbReference>
<feature type="domain" description="ABC transmembrane type-1" evidence="12">
    <location>
        <begin position="126"/>
        <end position="440"/>
    </location>
</feature>
<dbReference type="CDD" id="cd03244">
    <property type="entry name" value="ABCC_MRP_domain2"/>
    <property type="match status" value="1"/>
</dbReference>
<protein>
    <recommendedName>
        <fullName evidence="18">Multidrug resistance-associated protein 2</fullName>
    </recommendedName>
</protein>
<evidence type="ECO:0000256" key="2">
    <source>
        <dbReference type="ARBA" id="ARBA00009726"/>
    </source>
</evidence>
<evidence type="ECO:0000313" key="15">
    <source>
        <dbReference type="EMBL" id="CAF3632799.1"/>
    </source>
</evidence>
<gene>
    <name evidence="14" type="ORF">GPM918_LOCUS16357</name>
    <name evidence="13" type="ORF">OVA965_LOCUS6971</name>
    <name evidence="16" type="ORF">SRO942_LOCUS16357</name>
    <name evidence="15" type="ORF">TMI583_LOCUS6967</name>
</gene>
<dbReference type="PANTHER" id="PTHR24223:SF443">
    <property type="entry name" value="MULTIDRUG-RESISTANCE LIKE PROTEIN 1, ISOFORM I"/>
    <property type="match status" value="1"/>
</dbReference>
<feature type="transmembrane region" description="Helical" evidence="10">
    <location>
        <begin position="389"/>
        <end position="405"/>
    </location>
</feature>
<dbReference type="Gene3D" id="1.20.1560.10">
    <property type="entry name" value="ABC transporter type 1, transmembrane domain"/>
    <property type="match status" value="1"/>
</dbReference>
<dbReference type="GO" id="GO:0005524">
    <property type="term" value="F:ATP binding"/>
    <property type="evidence" value="ECO:0007669"/>
    <property type="project" value="UniProtKB-KW"/>
</dbReference>
<evidence type="ECO:0000313" key="13">
    <source>
        <dbReference type="EMBL" id="CAF0847568.1"/>
    </source>
</evidence>
<keyword evidence="9 10" id="KW-0472">Membrane</keyword>
<evidence type="ECO:0000256" key="10">
    <source>
        <dbReference type="SAM" id="Phobius"/>
    </source>
</evidence>
<dbReference type="Proteomes" id="UP000663829">
    <property type="component" value="Unassembled WGS sequence"/>
</dbReference>
<dbReference type="InterPro" id="IPR017871">
    <property type="entry name" value="ABC_transporter-like_CS"/>
</dbReference>
<keyword evidence="8 10" id="KW-1133">Transmembrane helix</keyword>
<dbReference type="Proteomes" id="UP000682733">
    <property type="component" value="Unassembled WGS sequence"/>
</dbReference>
<evidence type="ECO:0000256" key="6">
    <source>
        <dbReference type="ARBA" id="ARBA00022741"/>
    </source>
</evidence>
<name>A0A814KHC0_9BILA</name>
<dbReference type="OrthoDB" id="6500128at2759"/>
<dbReference type="SMART" id="SM00382">
    <property type="entry name" value="AAA"/>
    <property type="match status" value="1"/>
</dbReference>